<organism evidence="5 6">
    <name type="scientific">Tieghemostelium lacteum</name>
    <name type="common">Slime mold</name>
    <name type="synonym">Dictyostelium lacteum</name>
    <dbReference type="NCBI Taxonomy" id="361077"/>
    <lineage>
        <taxon>Eukaryota</taxon>
        <taxon>Amoebozoa</taxon>
        <taxon>Evosea</taxon>
        <taxon>Eumycetozoa</taxon>
        <taxon>Dictyostelia</taxon>
        <taxon>Dictyosteliales</taxon>
        <taxon>Raperosteliaceae</taxon>
        <taxon>Tieghemostelium</taxon>
    </lineage>
</organism>
<reference evidence="5 6" key="1">
    <citation type="submission" date="2015-12" db="EMBL/GenBank/DDBJ databases">
        <title>Dictyostelia acquired genes for synthesis and detection of signals that induce cell-type specialization by lateral gene transfer from prokaryotes.</title>
        <authorList>
            <person name="Gloeckner G."/>
            <person name="Schaap P."/>
        </authorList>
    </citation>
    <scope>NUCLEOTIDE SEQUENCE [LARGE SCALE GENOMIC DNA]</scope>
    <source>
        <strain evidence="5 6">TK</strain>
    </source>
</reference>
<accession>A0A152A179</accession>
<gene>
    <name evidence="5" type="ORF">DLAC_03785</name>
</gene>
<evidence type="ECO:0000313" key="6">
    <source>
        <dbReference type="Proteomes" id="UP000076078"/>
    </source>
</evidence>
<dbReference type="InterPro" id="IPR050227">
    <property type="entry name" value="Rab"/>
</dbReference>
<dbReference type="InterPro" id="IPR001806">
    <property type="entry name" value="Small_GTPase"/>
</dbReference>
<dbReference type="PRINTS" id="PR00449">
    <property type="entry name" value="RASTRNSFRMNG"/>
</dbReference>
<evidence type="ECO:0000256" key="4">
    <source>
        <dbReference type="SAM" id="MobiDB-lite"/>
    </source>
</evidence>
<dbReference type="Proteomes" id="UP000076078">
    <property type="component" value="Unassembled WGS sequence"/>
</dbReference>
<feature type="region of interest" description="Disordered" evidence="4">
    <location>
        <begin position="534"/>
        <end position="567"/>
    </location>
</feature>
<dbReference type="PANTHER" id="PTHR47977">
    <property type="entry name" value="RAS-RELATED PROTEIN RAB"/>
    <property type="match status" value="1"/>
</dbReference>
<evidence type="ECO:0000256" key="3">
    <source>
        <dbReference type="ARBA" id="ARBA00023288"/>
    </source>
</evidence>
<dbReference type="InterPro" id="IPR027417">
    <property type="entry name" value="P-loop_NTPase"/>
</dbReference>
<keyword evidence="3" id="KW-0449">Lipoprotein</keyword>
<dbReference type="STRING" id="361077.A0A152A179"/>
<dbReference type="EMBL" id="LODT01000020">
    <property type="protein sequence ID" value="KYQ99834.1"/>
    <property type="molecule type" value="Genomic_DNA"/>
</dbReference>
<dbReference type="AlphaFoldDB" id="A0A152A179"/>
<dbReference type="OrthoDB" id="5976022at2759"/>
<name>A0A152A179_TIELA</name>
<proteinExistence type="predicted"/>
<dbReference type="Gene3D" id="3.40.50.300">
    <property type="entry name" value="P-loop containing nucleotide triphosphate hydrolases"/>
    <property type="match status" value="1"/>
</dbReference>
<dbReference type="OMA" id="GARYNDI"/>
<dbReference type="SMART" id="SM00174">
    <property type="entry name" value="RHO"/>
    <property type="match status" value="1"/>
</dbReference>
<keyword evidence="6" id="KW-1185">Reference proteome</keyword>
<keyword evidence="1" id="KW-0547">Nucleotide-binding</keyword>
<protein>
    <submittedName>
        <fullName evidence="5">Ras GTPase domain-containing protein</fullName>
    </submittedName>
</protein>
<dbReference type="FunCoup" id="A0A152A179">
    <property type="interactions" value="74"/>
</dbReference>
<dbReference type="GO" id="GO:0005525">
    <property type="term" value="F:GTP binding"/>
    <property type="evidence" value="ECO:0007669"/>
    <property type="project" value="UniProtKB-KW"/>
</dbReference>
<dbReference type="PROSITE" id="PS51419">
    <property type="entry name" value="RAB"/>
    <property type="match status" value="1"/>
</dbReference>
<dbReference type="SUPFAM" id="SSF52540">
    <property type="entry name" value="P-loop containing nucleoside triphosphate hydrolases"/>
    <property type="match status" value="1"/>
</dbReference>
<dbReference type="GO" id="GO:0003924">
    <property type="term" value="F:GTPase activity"/>
    <property type="evidence" value="ECO:0007669"/>
    <property type="project" value="InterPro"/>
</dbReference>
<comment type="caution">
    <text evidence="5">The sequence shown here is derived from an EMBL/GenBank/DDBJ whole genome shotgun (WGS) entry which is preliminary data.</text>
</comment>
<evidence type="ECO:0000256" key="1">
    <source>
        <dbReference type="ARBA" id="ARBA00022741"/>
    </source>
</evidence>
<keyword evidence="2" id="KW-0342">GTP-binding</keyword>
<dbReference type="Pfam" id="PF00071">
    <property type="entry name" value="Ras"/>
    <property type="match status" value="1"/>
</dbReference>
<dbReference type="SMART" id="SM00175">
    <property type="entry name" value="RAB"/>
    <property type="match status" value="1"/>
</dbReference>
<evidence type="ECO:0000256" key="2">
    <source>
        <dbReference type="ARBA" id="ARBA00023134"/>
    </source>
</evidence>
<feature type="region of interest" description="Disordered" evidence="4">
    <location>
        <begin position="451"/>
        <end position="482"/>
    </location>
</feature>
<feature type="compositionally biased region" description="Low complexity" evidence="4">
    <location>
        <begin position="451"/>
        <end position="467"/>
    </location>
</feature>
<sequence>MLKLLNSIENLLSPKKNQSLLNRENSNKSIQYESSSITTNCNIDNQNIVNNNNNNNNVEYNLKSQHLPQDHVLKILVVGGCQVGKTSILRRYHQECFTNQYIPTVGVDQTSMMIEQYRMANHHHHHHHKYSRFIVDFIDVSYAEIRGRHIRSLFEDVSAVVMVFDSVNANSILSMDDWKLLLNKYQNETKKVIPIGLFANKSDTGDPIITESELDLYCKNCGYSLWRFTSAKKDIGVSDGIDQLITLALENKQKEIDAKKAAKILLHNQKQQQQIQIQQRSQKKKERLISQSLPNQSFCSNMATSKQDLSTAESEKLKEVNRINEILESTNEHYNTIQRDLDDLMSKSNGKRYNDLVKLERQRNNEYVNLCNSLKKLIQPNYPHSKNNRLNKEVLYSTLQENIKKWTTLIQNLQLEQQLKLNNSSTSSLKTISTVTTTTITTTTTTLLGDTALSPTTLTSSSSPKSQKSNKRTSSTSTHAQPIDLYKSKMGFGFKNNAKAVSMATSLFNPSNNYNNIDTDNPITASSITTSSSTMTLSSSLNSTNSTSTSTNASPSHSPPHSLSTSPSILPSSYNLNTTSLPIVTSSSVCSSLNTIDEYVN</sequence>
<dbReference type="InParanoid" id="A0A152A179"/>
<evidence type="ECO:0000313" key="5">
    <source>
        <dbReference type="EMBL" id="KYQ99834.1"/>
    </source>
</evidence>